<dbReference type="InterPro" id="IPR007805">
    <property type="entry name" value="GvpK"/>
</dbReference>
<dbReference type="AlphaFoldDB" id="A0A853BEQ1"/>
<reference evidence="5 6" key="1">
    <citation type="submission" date="2020-07" db="EMBL/GenBank/DDBJ databases">
        <title>Sequencing the genomes of 1000 actinobacteria strains.</title>
        <authorList>
            <person name="Klenk H.-P."/>
        </authorList>
    </citation>
    <scope>NUCLEOTIDE SEQUENCE [LARGE SCALE GENOMIC DNA]</scope>
    <source>
        <strain evidence="5 6">DSM 104006</strain>
    </source>
</reference>
<dbReference type="Pfam" id="PF05121">
    <property type="entry name" value="GvpK"/>
    <property type="match status" value="1"/>
</dbReference>
<evidence type="ECO:0000313" key="6">
    <source>
        <dbReference type="Proteomes" id="UP000549616"/>
    </source>
</evidence>
<dbReference type="PANTHER" id="PTHR40137:SF2">
    <property type="entry name" value="PROTEIN GVPK 1"/>
    <property type="match status" value="1"/>
</dbReference>
<sequence>MAERRYEAEPEATERSLVTLVLTVVELLRQLMEKQALRRVDQGDFTRRPGRGDRPDADAAAGTGIARGAGCAGTDGIDWLEILTQLVLGVSAAAAVFGKRRRGLMH</sequence>
<feature type="region of interest" description="Disordered" evidence="4">
    <location>
        <begin position="42"/>
        <end position="64"/>
    </location>
</feature>
<dbReference type="Proteomes" id="UP000549616">
    <property type="component" value="Unassembled WGS sequence"/>
</dbReference>
<evidence type="ECO:0000313" key="5">
    <source>
        <dbReference type="EMBL" id="NYI93152.1"/>
    </source>
</evidence>
<dbReference type="RefSeq" id="WP_246339334.1">
    <property type="nucleotide sequence ID" value="NZ_JACCFK010000002.1"/>
</dbReference>
<feature type="compositionally biased region" description="Basic and acidic residues" evidence="4">
    <location>
        <begin position="42"/>
        <end position="57"/>
    </location>
</feature>
<evidence type="ECO:0000256" key="1">
    <source>
        <dbReference type="ARBA" id="ARBA00022987"/>
    </source>
</evidence>
<dbReference type="GO" id="GO:0031411">
    <property type="term" value="C:gas vesicle"/>
    <property type="evidence" value="ECO:0007669"/>
    <property type="project" value="UniProtKB-SubCell"/>
</dbReference>
<dbReference type="PANTHER" id="PTHR40137">
    <property type="entry name" value="PROTEIN GVPK 1"/>
    <property type="match status" value="1"/>
</dbReference>
<evidence type="ECO:0000256" key="4">
    <source>
        <dbReference type="SAM" id="MobiDB-lite"/>
    </source>
</evidence>
<evidence type="ECO:0000256" key="2">
    <source>
        <dbReference type="ARBA" id="ARBA00035108"/>
    </source>
</evidence>
<comment type="similarity">
    <text evidence="3">Belongs to the gas vesicle GvpK family.</text>
</comment>
<protein>
    <submittedName>
        <fullName evidence="5">Uncharacterized protein</fullName>
    </submittedName>
</protein>
<dbReference type="GO" id="GO:0031412">
    <property type="term" value="P:gas vesicle organization"/>
    <property type="evidence" value="ECO:0007669"/>
    <property type="project" value="InterPro"/>
</dbReference>
<accession>A0A853BEQ1</accession>
<proteinExistence type="inferred from homology"/>
<organism evidence="5 6">
    <name type="scientific">Amycolatopsis endophytica</name>
    <dbReference type="NCBI Taxonomy" id="860233"/>
    <lineage>
        <taxon>Bacteria</taxon>
        <taxon>Bacillati</taxon>
        <taxon>Actinomycetota</taxon>
        <taxon>Actinomycetes</taxon>
        <taxon>Pseudonocardiales</taxon>
        <taxon>Pseudonocardiaceae</taxon>
        <taxon>Amycolatopsis</taxon>
    </lineage>
</organism>
<keyword evidence="6" id="KW-1185">Reference proteome</keyword>
<gene>
    <name evidence="5" type="ORF">HNR02_006527</name>
</gene>
<comment type="caution">
    <text evidence="5">The sequence shown here is derived from an EMBL/GenBank/DDBJ whole genome shotgun (WGS) entry which is preliminary data.</text>
</comment>
<dbReference type="EMBL" id="JACCFK010000002">
    <property type="protein sequence ID" value="NYI93152.1"/>
    <property type="molecule type" value="Genomic_DNA"/>
</dbReference>
<keyword evidence="1" id="KW-0304">Gas vesicle</keyword>
<name>A0A853BEQ1_9PSEU</name>
<comment type="subcellular location">
    <subcellularLocation>
        <location evidence="2">Gas vesicle</location>
    </subcellularLocation>
</comment>
<evidence type="ECO:0000256" key="3">
    <source>
        <dbReference type="ARBA" id="ARBA00035659"/>
    </source>
</evidence>